<comment type="caution">
    <text evidence="2">The sequence shown here is derived from an EMBL/GenBank/DDBJ whole genome shotgun (WGS) entry which is preliminary data.</text>
</comment>
<dbReference type="InterPro" id="IPR013877">
    <property type="entry name" value="YAP-bd/ALF4/Glomulin"/>
</dbReference>
<reference evidence="2 3" key="1">
    <citation type="submission" date="2024-05" db="EMBL/GenBank/DDBJ databases">
        <title>Long read based assembly of the Candida bracarensis genome reveals expanded adhesin content.</title>
        <authorList>
            <person name="Marcet-Houben M."/>
            <person name="Ksiezopolska E."/>
            <person name="Gabaldon T."/>
        </authorList>
    </citation>
    <scope>NUCLEOTIDE SEQUENCE [LARGE SCALE GENOMIC DNA]</scope>
    <source>
        <strain evidence="2 3">CBM6</strain>
    </source>
</reference>
<dbReference type="Pfam" id="PF08568">
    <property type="entry name" value="Kinetochor_Ybp2"/>
    <property type="match status" value="1"/>
</dbReference>
<keyword evidence="3" id="KW-1185">Reference proteome</keyword>
<dbReference type="PANTHER" id="PTHR28020">
    <property type="entry name" value="YAP1-BINDING PROTEIN 1-RELATED"/>
    <property type="match status" value="1"/>
</dbReference>
<dbReference type="InterPro" id="IPR040347">
    <property type="entry name" value="YBP1/2"/>
</dbReference>
<evidence type="ECO:0000313" key="3">
    <source>
        <dbReference type="Proteomes" id="UP001623330"/>
    </source>
</evidence>
<organism evidence="2 3">
    <name type="scientific">Nakaseomyces bracarensis</name>
    <dbReference type="NCBI Taxonomy" id="273131"/>
    <lineage>
        <taxon>Eukaryota</taxon>
        <taxon>Fungi</taxon>
        <taxon>Dikarya</taxon>
        <taxon>Ascomycota</taxon>
        <taxon>Saccharomycotina</taxon>
        <taxon>Saccharomycetes</taxon>
        <taxon>Saccharomycetales</taxon>
        <taxon>Saccharomycetaceae</taxon>
        <taxon>Nakaseomyces</taxon>
    </lineage>
</organism>
<name>A0ABR4NPP4_9SACH</name>
<gene>
    <name evidence="2" type="ORF">RNJ44_01438</name>
</gene>
<evidence type="ECO:0000256" key="1">
    <source>
        <dbReference type="SAM" id="MobiDB-lite"/>
    </source>
</evidence>
<feature type="region of interest" description="Disordered" evidence="1">
    <location>
        <begin position="508"/>
        <end position="527"/>
    </location>
</feature>
<dbReference type="EMBL" id="JBEVYD010000010">
    <property type="protein sequence ID" value="KAL3230075.1"/>
    <property type="molecule type" value="Genomic_DNA"/>
</dbReference>
<dbReference type="Proteomes" id="UP001623330">
    <property type="component" value="Unassembled WGS sequence"/>
</dbReference>
<protein>
    <submittedName>
        <fullName evidence="2">Uncharacterized protein</fullName>
    </submittedName>
</protein>
<proteinExistence type="predicted"/>
<sequence length="619" mass="70611">MSEELGQLRRFVDQEEFDALTFLVLLEENCVNVRGNLHHALEYYSGLSEIITKQNGSNEELVWGLPKVLLSEIRESSIEDDELLRSIRQCLANASELGDKEHNLLFASESLKSYQVGEVDIYSDTNLLDGSQELVIRAFQLKIELMLELYIIPALASLSNPSKFLATVVSALMQLLVKNLNNQDYDLREALLNIVIFFYDNYTIPDLTGDIKTDELYIIDKILVSFWTFSINLCLKEKPCYAEVYQLAQTDKLNNLAEGNPMFDDKYVEKCRTIIRISQEKLGIDIVKKCHECIEETNNIYIKLPSEVDGNITSELTEEVYQMSYINGITMMETRQAKLLSDPVGSLALSAIHYIAYNKLPPISIGINDAIMLYIRFASASLYSTAFHNTFVEGICRFFLWNCIFNNSDSGLVLKKTIELLPEYMVKIFLQLLLLKTCNEATTSQKRMNFALITHILAFSNDTLAFEFILDTLLSCPYLEAKIAVAGLLKDLMSKNVSDFKIKTKSAKEVDPSEKKAPPLPHRPPIPVNEHRIASVHTLVKMCIEHARKPVNNKSQGNLILLQYYVNLLVTLHRHWDSVLLREINEDIEKQFNSRANDEFPEIEFIRINNAALAQCLNK</sequence>
<feature type="compositionally biased region" description="Basic and acidic residues" evidence="1">
    <location>
        <begin position="508"/>
        <end position="517"/>
    </location>
</feature>
<accession>A0ABR4NPP4</accession>
<dbReference type="PANTHER" id="PTHR28020:SF1">
    <property type="entry name" value="YAP1-BINDING PROTEIN 1-RELATED"/>
    <property type="match status" value="1"/>
</dbReference>
<feature type="compositionally biased region" description="Pro residues" evidence="1">
    <location>
        <begin position="518"/>
        <end position="527"/>
    </location>
</feature>
<evidence type="ECO:0000313" key="2">
    <source>
        <dbReference type="EMBL" id="KAL3230075.1"/>
    </source>
</evidence>